<reference evidence="1" key="1">
    <citation type="submission" date="2023-07" db="EMBL/GenBank/DDBJ databases">
        <authorList>
            <person name="Pelsma A.J. K."/>
        </authorList>
    </citation>
    <scope>NUCLEOTIDE SEQUENCE</scope>
</reference>
<dbReference type="EMBL" id="OY288114">
    <property type="protein sequence ID" value="CAJ0857380.1"/>
    <property type="molecule type" value="Genomic_DNA"/>
</dbReference>
<name>A0AA48LZA6_9ZZZZ</name>
<organism evidence="1">
    <name type="scientific">freshwater sediment metagenome</name>
    <dbReference type="NCBI Taxonomy" id="556182"/>
    <lineage>
        <taxon>unclassified sequences</taxon>
        <taxon>metagenomes</taxon>
        <taxon>ecological metagenomes</taxon>
    </lineage>
</organism>
<gene>
    <name evidence="1" type="ORF">AMST5_01009</name>
</gene>
<evidence type="ECO:0000313" key="1">
    <source>
        <dbReference type="EMBL" id="CAJ0857380.1"/>
    </source>
</evidence>
<proteinExistence type="predicted"/>
<accession>A0AA48LZA6</accession>
<sequence length="96" mass="10157">MAGCDGLTFKGLKRSGWNAIKRAAASYGVSGGDAGQASSQGYSFAWRYDEGSMTLRIQCVDAPDMIPCSQINARLRAELGQVVADAGESFDETMIA</sequence>
<protein>
    <submittedName>
        <fullName evidence="1">Uncharacterized protein</fullName>
    </submittedName>
</protein>
<dbReference type="AlphaFoldDB" id="A0AA48LZA6"/>